<feature type="transmembrane region" description="Helical" evidence="6">
    <location>
        <begin position="12"/>
        <end position="29"/>
    </location>
</feature>
<keyword evidence="4 6" id="KW-1133">Transmembrane helix</keyword>
<keyword evidence="3 6" id="KW-0812">Transmembrane</keyword>
<dbReference type="InterPro" id="IPR002549">
    <property type="entry name" value="AI-2E-like"/>
</dbReference>
<evidence type="ECO:0000313" key="7">
    <source>
        <dbReference type="EMBL" id="SOD17044.1"/>
    </source>
</evidence>
<feature type="transmembrane region" description="Helical" evidence="6">
    <location>
        <begin position="276"/>
        <end position="298"/>
    </location>
</feature>
<dbReference type="PANTHER" id="PTHR21716:SF64">
    <property type="entry name" value="AI-2 TRANSPORT PROTEIN TQSA"/>
    <property type="match status" value="1"/>
</dbReference>
<comment type="subcellular location">
    <subcellularLocation>
        <location evidence="1">Membrane</location>
        <topology evidence="1">Multi-pass membrane protein</topology>
    </subcellularLocation>
</comment>
<dbReference type="Pfam" id="PF01594">
    <property type="entry name" value="AI-2E_transport"/>
    <property type="match status" value="1"/>
</dbReference>
<keyword evidence="5 6" id="KW-0472">Membrane</keyword>
<dbReference type="EMBL" id="OCMU01000001">
    <property type="protein sequence ID" value="SOD17044.1"/>
    <property type="molecule type" value="Genomic_DNA"/>
</dbReference>
<feature type="transmembrane region" description="Helical" evidence="6">
    <location>
        <begin position="310"/>
        <end position="339"/>
    </location>
</feature>
<evidence type="ECO:0000256" key="4">
    <source>
        <dbReference type="ARBA" id="ARBA00022989"/>
    </source>
</evidence>
<evidence type="ECO:0000256" key="6">
    <source>
        <dbReference type="SAM" id="Phobius"/>
    </source>
</evidence>
<dbReference type="GO" id="GO:0016020">
    <property type="term" value="C:membrane"/>
    <property type="evidence" value="ECO:0007669"/>
    <property type="project" value="UniProtKB-SubCell"/>
</dbReference>
<feature type="transmembrane region" description="Helical" evidence="6">
    <location>
        <begin position="153"/>
        <end position="173"/>
    </location>
</feature>
<organism evidence="7 8">
    <name type="scientific">Nitrosomonas ureae</name>
    <dbReference type="NCBI Taxonomy" id="44577"/>
    <lineage>
        <taxon>Bacteria</taxon>
        <taxon>Pseudomonadati</taxon>
        <taxon>Pseudomonadota</taxon>
        <taxon>Betaproteobacteria</taxon>
        <taxon>Nitrosomonadales</taxon>
        <taxon>Nitrosomonadaceae</taxon>
        <taxon>Nitrosomonas</taxon>
    </lineage>
</organism>
<dbReference type="RefSeq" id="WP_097104128.1">
    <property type="nucleotide sequence ID" value="NZ_OCMU01000001.1"/>
</dbReference>
<dbReference type="Proteomes" id="UP000219335">
    <property type="component" value="Unassembled WGS sequence"/>
</dbReference>
<evidence type="ECO:0000256" key="1">
    <source>
        <dbReference type="ARBA" id="ARBA00004141"/>
    </source>
</evidence>
<reference evidence="7 8" key="1">
    <citation type="submission" date="2017-09" db="EMBL/GenBank/DDBJ databases">
        <authorList>
            <person name="Ehlers B."/>
            <person name="Leendertz F.H."/>
        </authorList>
    </citation>
    <scope>NUCLEOTIDE SEQUENCE [LARGE SCALE GENOMIC DNA]</scope>
    <source>
        <strain evidence="7 8">Nm42</strain>
    </source>
</reference>
<dbReference type="AlphaFoldDB" id="A0A286A537"/>
<feature type="transmembrane region" description="Helical" evidence="6">
    <location>
        <begin position="214"/>
        <end position="233"/>
    </location>
</feature>
<dbReference type="PANTHER" id="PTHR21716">
    <property type="entry name" value="TRANSMEMBRANE PROTEIN"/>
    <property type="match status" value="1"/>
</dbReference>
<feature type="transmembrane region" description="Helical" evidence="6">
    <location>
        <begin position="239"/>
        <end position="264"/>
    </location>
</feature>
<dbReference type="GO" id="GO:0055085">
    <property type="term" value="P:transmembrane transport"/>
    <property type="evidence" value="ECO:0007669"/>
    <property type="project" value="TreeGrafter"/>
</dbReference>
<feature type="transmembrane region" description="Helical" evidence="6">
    <location>
        <begin position="35"/>
        <end position="53"/>
    </location>
</feature>
<accession>A0A286A537</accession>
<evidence type="ECO:0000313" key="8">
    <source>
        <dbReference type="Proteomes" id="UP000219335"/>
    </source>
</evidence>
<feature type="transmembrane region" description="Helical" evidence="6">
    <location>
        <begin position="60"/>
        <end position="85"/>
    </location>
</feature>
<evidence type="ECO:0000256" key="5">
    <source>
        <dbReference type="ARBA" id="ARBA00023136"/>
    </source>
</evidence>
<gene>
    <name evidence="7" type="ORF">SAMN06297164_0972</name>
</gene>
<comment type="similarity">
    <text evidence="2">Belongs to the autoinducer-2 exporter (AI-2E) (TC 2.A.86) family.</text>
</comment>
<sequence>MNTEYSGSLHYLWWLLLACVAGGLIYLLSPILTPFLLAAVIAYICNPMVSYMADRKIPRTVGAVLVMLLLLGVFAALILIMVPLFEKEANRLLDKMPAYLDMLKNHVIPWLESRLDISLQPDMNVLKEALSEHWKSAGGVAAKMLPSLTSGGMAVVEFLVNLLLVPVVLFYLLRDWDMLVKLIDEMIPRYWHDQISQLARETDRILAEFLRGQLSVILLMSICYITGLWLAGLEFALPIGLVAGILVFVPYLGMIVGLMLATFAAMMQFQDWSGVITVWAVFGIGQMLEGMLITPWLVGDRIGLHPVVVIFALMALGQLFGFFGILLALPVSAVMLVWLRHLRQRYLGSDLYNS</sequence>
<name>A0A286A537_9PROT</name>
<evidence type="ECO:0000256" key="3">
    <source>
        <dbReference type="ARBA" id="ARBA00022692"/>
    </source>
</evidence>
<proteinExistence type="inferred from homology"/>
<protein>
    <submittedName>
        <fullName evidence="7">Predicted PurR-regulated permease PerM</fullName>
    </submittedName>
</protein>
<evidence type="ECO:0000256" key="2">
    <source>
        <dbReference type="ARBA" id="ARBA00009773"/>
    </source>
</evidence>